<sequence>MNVINPVQKNTKATVSLVLGIVSIFCLGLIAGIPAIIVGRQAQTESPVGHGKAQAGIVLGWISIVLSIIGVIIAVTSH</sequence>
<feature type="transmembrane region" description="Helical" evidence="1">
    <location>
        <begin position="57"/>
        <end position="76"/>
    </location>
</feature>
<name>A0A846WM51_9ACTN</name>
<feature type="domain" description="DUF4190" evidence="2">
    <location>
        <begin position="13"/>
        <end position="69"/>
    </location>
</feature>
<keyword evidence="1" id="KW-0472">Membrane</keyword>
<comment type="caution">
    <text evidence="3">The sequence shown here is derived from an EMBL/GenBank/DDBJ whole genome shotgun (WGS) entry which is preliminary data.</text>
</comment>
<gene>
    <name evidence="3" type="ORF">HGA05_07280</name>
</gene>
<accession>A0A846WM51</accession>
<dbReference type="Proteomes" id="UP000563898">
    <property type="component" value="Unassembled WGS sequence"/>
</dbReference>
<dbReference type="AlphaFoldDB" id="A0A846WM51"/>
<dbReference type="GeneID" id="90158541"/>
<dbReference type="InterPro" id="IPR025241">
    <property type="entry name" value="DUF4190"/>
</dbReference>
<evidence type="ECO:0000313" key="3">
    <source>
        <dbReference type="EMBL" id="NKY01371.1"/>
    </source>
</evidence>
<proteinExistence type="predicted"/>
<feature type="transmembrane region" description="Helical" evidence="1">
    <location>
        <begin position="12"/>
        <end position="37"/>
    </location>
</feature>
<dbReference type="Pfam" id="PF13828">
    <property type="entry name" value="DUF4190"/>
    <property type="match status" value="1"/>
</dbReference>
<reference evidence="3 4" key="1">
    <citation type="submission" date="2020-04" db="EMBL/GenBank/DDBJ databases">
        <title>MicrobeNet Type strains.</title>
        <authorList>
            <person name="Nicholson A.C."/>
        </authorList>
    </citation>
    <scope>NUCLEOTIDE SEQUENCE [LARGE SCALE GENOMIC DNA]</scope>
    <source>
        <strain evidence="3 4">ATCC BAA-14</strain>
    </source>
</reference>
<evidence type="ECO:0000259" key="2">
    <source>
        <dbReference type="Pfam" id="PF13828"/>
    </source>
</evidence>
<keyword evidence="1" id="KW-1133">Transmembrane helix</keyword>
<keyword evidence="1" id="KW-0812">Transmembrane</keyword>
<dbReference type="RefSeq" id="WP_006372328.1">
    <property type="nucleotide sequence ID" value="NZ_CP116236.1"/>
</dbReference>
<evidence type="ECO:0000313" key="4">
    <source>
        <dbReference type="Proteomes" id="UP000563898"/>
    </source>
</evidence>
<evidence type="ECO:0000256" key="1">
    <source>
        <dbReference type="SAM" id="Phobius"/>
    </source>
</evidence>
<dbReference type="EMBL" id="JAAXPC010000003">
    <property type="protein sequence ID" value="NKY01371.1"/>
    <property type="molecule type" value="Genomic_DNA"/>
</dbReference>
<organism evidence="3 4">
    <name type="scientific">Gordonia polyisoprenivorans</name>
    <dbReference type="NCBI Taxonomy" id="84595"/>
    <lineage>
        <taxon>Bacteria</taxon>
        <taxon>Bacillati</taxon>
        <taxon>Actinomycetota</taxon>
        <taxon>Actinomycetes</taxon>
        <taxon>Mycobacteriales</taxon>
        <taxon>Gordoniaceae</taxon>
        <taxon>Gordonia</taxon>
    </lineage>
</organism>
<protein>
    <submittedName>
        <fullName evidence="3">DUF4190 domain-containing protein</fullName>
    </submittedName>
</protein>